<keyword evidence="4" id="KW-0949">S-adenosyl-L-methionine</keyword>
<protein>
    <submittedName>
        <fullName evidence="11">Uncharacterized protein</fullName>
    </submittedName>
</protein>
<dbReference type="InterPro" id="IPR006158">
    <property type="entry name" value="Cobalamin-bd"/>
</dbReference>
<dbReference type="InterPro" id="IPR007197">
    <property type="entry name" value="rSAM"/>
</dbReference>
<keyword evidence="3" id="KW-0808">Transferase</keyword>
<dbReference type="Gene3D" id="3.80.30.20">
    <property type="entry name" value="tm_1862 like domain"/>
    <property type="match status" value="1"/>
</dbReference>
<dbReference type="InterPro" id="IPR023404">
    <property type="entry name" value="rSAM_horseshoe"/>
</dbReference>
<dbReference type="SUPFAM" id="SSF52242">
    <property type="entry name" value="Cobalamin (vitamin B12)-binding domain"/>
    <property type="match status" value="1"/>
</dbReference>
<gene>
    <name evidence="11" type="ORF">ASZ90_008978</name>
</gene>
<dbReference type="Gene3D" id="3.40.50.280">
    <property type="entry name" value="Cobalamin-binding domain"/>
    <property type="match status" value="1"/>
</dbReference>
<feature type="domain" description="Radical SAM core" evidence="10">
    <location>
        <begin position="340"/>
        <end position="576"/>
    </location>
</feature>
<evidence type="ECO:0000259" key="9">
    <source>
        <dbReference type="PROSITE" id="PS51332"/>
    </source>
</evidence>
<evidence type="ECO:0000256" key="1">
    <source>
        <dbReference type="ARBA" id="ARBA00001966"/>
    </source>
</evidence>
<dbReference type="InterPro" id="IPR051198">
    <property type="entry name" value="BchE-like"/>
</dbReference>
<dbReference type="GO" id="GO:0051539">
    <property type="term" value="F:4 iron, 4 sulfur cluster binding"/>
    <property type="evidence" value="ECO:0007669"/>
    <property type="project" value="UniProtKB-KW"/>
</dbReference>
<evidence type="ECO:0000259" key="10">
    <source>
        <dbReference type="PROSITE" id="PS51918"/>
    </source>
</evidence>
<dbReference type="InterPro" id="IPR058240">
    <property type="entry name" value="rSAM_sf"/>
</dbReference>
<keyword evidence="6" id="KW-0408">Iron</keyword>
<feature type="domain" description="B12-binding" evidence="9">
    <location>
        <begin position="159"/>
        <end position="295"/>
    </location>
</feature>
<dbReference type="PANTHER" id="PTHR43409">
    <property type="entry name" value="ANAEROBIC MAGNESIUM-PROTOPORPHYRIN IX MONOMETHYL ESTER CYCLASE-RELATED"/>
    <property type="match status" value="1"/>
</dbReference>
<keyword evidence="5" id="KW-0479">Metal-binding</keyword>
<proteinExistence type="predicted"/>
<dbReference type="PROSITE" id="PS51918">
    <property type="entry name" value="RADICAL_SAM"/>
    <property type="match status" value="1"/>
</dbReference>
<dbReference type="GO" id="GO:0046872">
    <property type="term" value="F:metal ion binding"/>
    <property type="evidence" value="ECO:0007669"/>
    <property type="project" value="UniProtKB-KW"/>
</dbReference>
<organism evidence="11">
    <name type="scientific">hydrocarbon metagenome</name>
    <dbReference type="NCBI Taxonomy" id="938273"/>
    <lineage>
        <taxon>unclassified sequences</taxon>
        <taxon>metagenomes</taxon>
        <taxon>ecological metagenomes</taxon>
    </lineage>
</organism>
<dbReference type="SFLD" id="SFLDG01082">
    <property type="entry name" value="B12-binding_domain_containing"/>
    <property type="match status" value="1"/>
</dbReference>
<dbReference type="CDD" id="cd01335">
    <property type="entry name" value="Radical_SAM"/>
    <property type="match status" value="1"/>
</dbReference>
<evidence type="ECO:0000256" key="8">
    <source>
        <dbReference type="SAM" id="MobiDB-lite"/>
    </source>
</evidence>
<comment type="cofactor">
    <cofactor evidence="1">
        <name>[4Fe-4S] cluster</name>
        <dbReference type="ChEBI" id="CHEBI:49883"/>
    </cofactor>
</comment>
<accession>A0A0W8FK48</accession>
<reference evidence="11" key="1">
    <citation type="journal article" date="2015" name="Proc. Natl. Acad. Sci. U.S.A.">
        <title>Networks of energetic and metabolic interactions define dynamics in microbial communities.</title>
        <authorList>
            <person name="Embree M."/>
            <person name="Liu J.K."/>
            <person name="Al-Bassam M.M."/>
            <person name="Zengler K."/>
        </authorList>
    </citation>
    <scope>NUCLEOTIDE SEQUENCE</scope>
</reference>
<evidence type="ECO:0000256" key="5">
    <source>
        <dbReference type="ARBA" id="ARBA00022723"/>
    </source>
</evidence>
<comment type="caution">
    <text evidence="11">The sequence shown here is derived from an EMBL/GenBank/DDBJ whole genome shotgun (WGS) entry which is preliminary data.</text>
</comment>
<dbReference type="CDD" id="cd02068">
    <property type="entry name" value="radical_SAM_B12_BD"/>
    <property type="match status" value="1"/>
</dbReference>
<evidence type="ECO:0000256" key="3">
    <source>
        <dbReference type="ARBA" id="ARBA00022679"/>
    </source>
</evidence>
<dbReference type="SUPFAM" id="SSF102114">
    <property type="entry name" value="Radical SAM enzymes"/>
    <property type="match status" value="1"/>
</dbReference>
<evidence type="ECO:0000256" key="4">
    <source>
        <dbReference type="ARBA" id="ARBA00022691"/>
    </source>
</evidence>
<dbReference type="EMBL" id="LNQE01001081">
    <property type="protein sequence ID" value="KUG21263.1"/>
    <property type="molecule type" value="Genomic_DNA"/>
</dbReference>
<name>A0A0W8FK48_9ZZZZ</name>
<dbReference type="GO" id="GO:0031419">
    <property type="term" value="F:cobalamin binding"/>
    <property type="evidence" value="ECO:0007669"/>
    <property type="project" value="InterPro"/>
</dbReference>
<sequence>MPGNPRFAHNPIPLHPGRPGDLRRHAPSRPGQPDPYLHSGTITFRPLPYPPLNDAPNPAVSMNPGENDPPPGVHAHRGISWRSAKNIGAVPAGRTHLRLIQRLSHQNPDRGNFFPAPRRCGQFPGRIPVVFKGLASIAAYLYEYMAYVSLMTADVLLINPPDQKSKYKKYLNIRIPPLGILYIAAVLEQHGISVEVMDCAAEDSDYGDIAERVREADPFLVGITATTPLIGEALQSAEAVKRAADPYIVLGGPHATFMHHDILRENRAIDFVIKGEGEYTFLNLYRALRADRDPGAVDGLVFRSGERIVENCDSACIEDLNSLPYPARHLIPKENYRIFDTSVPIATVICSRGCPMQCSFCASSALHGRRIRKRSPADVVAEIQHIQETLGISTIAFMDDTFTLIPGWVEEFCSLLIKRGVDITWGCTARVDRIDSDLIGLMKKAGCDTLFIGVESGDQEILDRIKKGTRIDQIKTVFATAHEYGMRTIASIALGLPGETRETAKKSISFVKSLKASYALFSVATPYPGTEFYNNVQETGKLQQNWSNFDLFTPLVETVNLKLEEIRELQKKAYREFYLRPIYILRSLAREGRPFFHTMRVLISP</sequence>
<dbReference type="InterPro" id="IPR036724">
    <property type="entry name" value="Cobalamin-bd_sf"/>
</dbReference>
<dbReference type="InterPro" id="IPR006638">
    <property type="entry name" value="Elp3/MiaA/NifB-like_rSAM"/>
</dbReference>
<dbReference type="PANTHER" id="PTHR43409:SF7">
    <property type="entry name" value="BLL1977 PROTEIN"/>
    <property type="match status" value="1"/>
</dbReference>
<dbReference type="Pfam" id="PF04055">
    <property type="entry name" value="Radical_SAM"/>
    <property type="match status" value="1"/>
</dbReference>
<evidence type="ECO:0000256" key="2">
    <source>
        <dbReference type="ARBA" id="ARBA00022603"/>
    </source>
</evidence>
<dbReference type="Pfam" id="PF02310">
    <property type="entry name" value="B12-binding"/>
    <property type="match status" value="1"/>
</dbReference>
<keyword evidence="2" id="KW-0489">Methyltransferase</keyword>
<keyword evidence="7" id="KW-0411">Iron-sulfur</keyword>
<dbReference type="SFLD" id="SFLDG01123">
    <property type="entry name" value="methyltransferase_(Class_B)"/>
    <property type="match status" value="1"/>
</dbReference>
<dbReference type="SFLD" id="SFLDS00029">
    <property type="entry name" value="Radical_SAM"/>
    <property type="match status" value="1"/>
</dbReference>
<dbReference type="InterPro" id="IPR034466">
    <property type="entry name" value="Methyltransferase_Class_B"/>
</dbReference>
<evidence type="ECO:0000313" key="11">
    <source>
        <dbReference type="EMBL" id="KUG21263.1"/>
    </source>
</evidence>
<dbReference type="GO" id="GO:0003824">
    <property type="term" value="F:catalytic activity"/>
    <property type="evidence" value="ECO:0007669"/>
    <property type="project" value="InterPro"/>
</dbReference>
<dbReference type="PROSITE" id="PS51332">
    <property type="entry name" value="B12_BINDING"/>
    <property type="match status" value="1"/>
</dbReference>
<dbReference type="SMART" id="SM00729">
    <property type="entry name" value="Elp3"/>
    <property type="match status" value="1"/>
</dbReference>
<feature type="region of interest" description="Disordered" evidence="8">
    <location>
        <begin position="1"/>
        <end position="68"/>
    </location>
</feature>
<evidence type="ECO:0000256" key="7">
    <source>
        <dbReference type="ARBA" id="ARBA00023014"/>
    </source>
</evidence>
<evidence type="ECO:0000256" key="6">
    <source>
        <dbReference type="ARBA" id="ARBA00023004"/>
    </source>
</evidence>
<dbReference type="AlphaFoldDB" id="A0A0W8FK48"/>